<reference evidence="1" key="1">
    <citation type="submission" date="2022-12" db="EMBL/GenBank/DDBJ databases">
        <title>Reference genome sequencing for broad-spectrum identification of bacterial and archaeal isolates by mass spectrometry.</title>
        <authorList>
            <person name="Sekiguchi Y."/>
            <person name="Tourlousse D.M."/>
        </authorList>
    </citation>
    <scope>NUCLEOTIDE SEQUENCE</scope>
    <source>
        <strain evidence="1">LLR39Z86</strain>
    </source>
</reference>
<sequence>MRDRSWVALLRMALATDPVRANPSEPGLWLDRGDWDPVTRLVRAKYPERA</sequence>
<evidence type="ECO:0000313" key="2">
    <source>
        <dbReference type="Proteomes" id="UP001144313"/>
    </source>
</evidence>
<name>A0A9W6LI80_9ACTN</name>
<evidence type="ECO:0000313" key="1">
    <source>
        <dbReference type="EMBL" id="GLI43411.1"/>
    </source>
</evidence>
<dbReference type="Proteomes" id="UP001144313">
    <property type="component" value="Unassembled WGS sequence"/>
</dbReference>
<dbReference type="AlphaFoldDB" id="A0A9W6LI80"/>
<gene>
    <name evidence="1" type="ORF">GALLR39Z86_32610</name>
</gene>
<proteinExistence type="predicted"/>
<accession>A0A9W6LI80</accession>
<comment type="caution">
    <text evidence="1">The sequence shown here is derived from an EMBL/GenBank/DDBJ whole genome shotgun (WGS) entry which is preliminary data.</text>
</comment>
<keyword evidence="2" id="KW-1185">Reference proteome</keyword>
<organism evidence="1 2">
    <name type="scientific">Glycomyces algeriensis</name>
    <dbReference type="NCBI Taxonomy" id="256037"/>
    <lineage>
        <taxon>Bacteria</taxon>
        <taxon>Bacillati</taxon>
        <taxon>Actinomycetota</taxon>
        <taxon>Actinomycetes</taxon>
        <taxon>Glycomycetales</taxon>
        <taxon>Glycomycetaceae</taxon>
        <taxon>Glycomyces</taxon>
    </lineage>
</organism>
<protein>
    <submittedName>
        <fullName evidence="1">Uncharacterized protein</fullName>
    </submittedName>
</protein>
<dbReference type="EMBL" id="BSDT01000001">
    <property type="protein sequence ID" value="GLI43411.1"/>
    <property type="molecule type" value="Genomic_DNA"/>
</dbReference>